<comment type="caution">
    <text evidence="2">The sequence shown here is derived from an EMBL/GenBank/DDBJ whole genome shotgun (WGS) entry which is preliminary data.</text>
</comment>
<dbReference type="PANTHER" id="PTHR13696:SF52">
    <property type="entry name" value="PARA FAMILY PROTEIN CT_582"/>
    <property type="match status" value="1"/>
</dbReference>
<evidence type="ECO:0000313" key="2">
    <source>
        <dbReference type="EMBL" id="PSK94660.1"/>
    </source>
</evidence>
<dbReference type="Proteomes" id="UP000240572">
    <property type="component" value="Unassembled WGS sequence"/>
</dbReference>
<keyword evidence="3" id="KW-1185">Reference proteome</keyword>
<dbReference type="OrthoDB" id="9815116at2"/>
<dbReference type="Pfam" id="PF13614">
    <property type="entry name" value="AAA_31"/>
    <property type="match status" value="1"/>
</dbReference>
<evidence type="ECO:0000313" key="3">
    <source>
        <dbReference type="Proteomes" id="UP000240572"/>
    </source>
</evidence>
<dbReference type="InterPro" id="IPR027417">
    <property type="entry name" value="P-loop_NTPase"/>
</dbReference>
<dbReference type="SUPFAM" id="SSF52540">
    <property type="entry name" value="P-loop containing nucleoside triphosphate hydrolases"/>
    <property type="match status" value="1"/>
</dbReference>
<accession>A0A2P8DBQ6</accession>
<dbReference type="CDD" id="cd02042">
    <property type="entry name" value="ParAB_family"/>
    <property type="match status" value="1"/>
</dbReference>
<reference evidence="2 3" key="1">
    <citation type="submission" date="2018-03" db="EMBL/GenBank/DDBJ databases">
        <title>Genomic Encyclopedia of Type Strains, Phase III (KMG-III): the genomes of soil and plant-associated and newly described type strains.</title>
        <authorList>
            <person name="Whitman W."/>
        </authorList>
    </citation>
    <scope>NUCLEOTIDE SEQUENCE [LARGE SCALE GENOMIC DNA]</scope>
    <source>
        <strain evidence="2 3">CGMCC 1.12700</strain>
    </source>
</reference>
<organism evidence="2 3">
    <name type="scientific">Taibaiella chishuiensis</name>
    <dbReference type="NCBI Taxonomy" id="1434707"/>
    <lineage>
        <taxon>Bacteria</taxon>
        <taxon>Pseudomonadati</taxon>
        <taxon>Bacteroidota</taxon>
        <taxon>Chitinophagia</taxon>
        <taxon>Chitinophagales</taxon>
        <taxon>Chitinophagaceae</taxon>
        <taxon>Taibaiella</taxon>
    </lineage>
</organism>
<name>A0A2P8DBQ6_9BACT</name>
<gene>
    <name evidence="2" type="ORF">B0I18_101820</name>
</gene>
<dbReference type="RefSeq" id="WP_106521351.1">
    <property type="nucleotide sequence ID" value="NZ_PYGD01000001.1"/>
</dbReference>
<dbReference type="InterPro" id="IPR025669">
    <property type="entry name" value="AAA_dom"/>
</dbReference>
<dbReference type="PANTHER" id="PTHR13696">
    <property type="entry name" value="P-LOOP CONTAINING NUCLEOSIDE TRIPHOSPHATE HYDROLASE"/>
    <property type="match status" value="1"/>
</dbReference>
<feature type="domain" description="AAA" evidence="1">
    <location>
        <begin position="3"/>
        <end position="155"/>
    </location>
</feature>
<proteinExistence type="predicted"/>
<evidence type="ECO:0000259" key="1">
    <source>
        <dbReference type="Pfam" id="PF13614"/>
    </source>
</evidence>
<dbReference type="InterPro" id="IPR050678">
    <property type="entry name" value="DNA_Partitioning_ATPase"/>
</dbReference>
<sequence>MFVMALYNLKGGVGKTASCVNLAHLAASDGYRSLLWDLDPQGAASYYYKTHTRAKSGVKKLLEKEVSLDELIQLTDYEYLDVIPADKSSRKLDILLDEHKGSKKQIRQMLKQAQGNYDFIFIDCPPGFSVLADNIFEAADAVLMPTIPTTLSLRTYEIVKEYFEDKKLPLEKLMCFFTMVDSRKSLHAEVMETLYQDQRFFGTYIPYLSEVEKMGIYQAPVTAFAPSGRAAQSYAELWTEIKEGVLY</sequence>
<dbReference type="CDD" id="cd01983">
    <property type="entry name" value="SIMIBI"/>
    <property type="match status" value="1"/>
</dbReference>
<dbReference type="EMBL" id="PYGD01000001">
    <property type="protein sequence ID" value="PSK94660.1"/>
    <property type="molecule type" value="Genomic_DNA"/>
</dbReference>
<dbReference type="Gene3D" id="3.40.50.300">
    <property type="entry name" value="P-loop containing nucleotide triphosphate hydrolases"/>
    <property type="match status" value="1"/>
</dbReference>
<protein>
    <submittedName>
        <fullName evidence="2">Cellulose biosynthesis protein BcsQ</fullName>
    </submittedName>
</protein>
<dbReference type="AlphaFoldDB" id="A0A2P8DBQ6"/>